<dbReference type="GO" id="GO:0005886">
    <property type="term" value="C:plasma membrane"/>
    <property type="evidence" value="ECO:0007669"/>
    <property type="project" value="UniProtKB-SubCell"/>
</dbReference>
<keyword evidence="4" id="KW-1003">Cell membrane</keyword>
<feature type="transmembrane region" description="Helical" evidence="13">
    <location>
        <begin position="394"/>
        <end position="416"/>
    </location>
</feature>
<dbReference type="PIRSF" id="PIRSF006247">
    <property type="entry name" value="TrkH"/>
    <property type="match status" value="1"/>
</dbReference>
<keyword evidence="6" id="KW-0633">Potassium transport</keyword>
<feature type="transmembrane region" description="Helical" evidence="13">
    <location>
        <begin position="238"/>
        <end position="259"/>
    </location>
</feature>
<keyword evidence="5" id="KW-0997">Cell inner membrane</keyword>
<feature type="transmembrane region" description="Helical" evidence="13">
    <location>
        <begin position="12"/>
        <end position="30"/>
    </location>
</feature>
<dbReference type="InterPro" id="IPR003445">
    <property type="entry name" value="Cat_transpt"/>
</dbReference>
<feature type="binding site" evidence="12">
    <location>
        <position position="219"/>
    </location>
    <ligand>
        <name>K(+)</name>
        <dbReference type="ChEBI" id="CHEBI:29103"/>
    </ligand>
</feature>
<sequence>MRPFVIVRYISMGLLLNAVFMLIATTVSTLNHFDDGFFPLLLSFLVTTAMGAFPLFFVPSYRDISLKESYVIVAFSWILCCAIGMLPYLLWGGEFSITKAWFESVSGYTTTGATSLTNIDSLPLSLRFWRASTQWIGGGGVVLFALVVLPSLGKVHANLSKIEMSSLSKLNVSKGVYGSLRSILVVYITLTVLQSILLYLAGLKMVDAIAYSLSTISTGGFAMSNSNVAGLNNSVAEIIIFIFMVISGLNFSLIFASFMRREVSVFKSGVAKFYLLSILIGALMLSLGLQIFTNTGWANAFKHGFFQVASLASSTGFYNADTSLWPPFAIMLLILFMMQAGCAGSTSGGIKVDRVVLFGNTITTQIKRLQHPNAVIPVRIGKTIIADEVVSSSLLFIVFYVIIIFLSTVVLGMFGLDMISSFSASAACMGNVGPGFGIVGTMGNYGSLPDFSMWWLTLLMLLGRLEIYGLLMIAFIHSWK</sequence>
<evidence type="ECO:0000313" key="15">
    <source>
        <dbReference type="Proteomes" id="UP000294830"/>
    </source>
</evidence>
<dbReference type="RefSeq" id="WP_131839141.1">
    <property type="nucleotide sequence ID" value="NZ_SLWB01000006.1"/>
</dbReference>
<evidence type="ECO:0000256" key="12">
    <source>
        <dbReference type="PIRSR" id="PIRSR006247-1"/>
    </source>
</evidence>
<feature type="transmembrane region" description="Helical" evidence="13">
    <location>
        <begin position="135"/>
        <end position="157"/>
    </location>
</feature>
<evidence type="ECO:0000256" key="5">
    <source>
        <dbReference type="ARBA" id="ARBA00022519"/>
    </source>
</evidence>
<evidence type="ECO:0000313" key="14">
    <source>
        <dbReference type="EMBL" id="TCN68564.1"/>
    </source>
</evidence>
<evidence type="ECO:0000256" key="9">
    <source>
        <dbReference type="ARBA" id="ARBA00022989"/>
    </source>
</evidence>
<keyword evidence="3" id="KW-0813">Transport</keyword>
<comment type="caution">
    <text evidence="14">The sequence shown here is derived from an EMBL/GenBank/DDBJ whole genome shotgun (WGS) entry which is preliminary data.</text>
</comment>
<feature type="binding site" evidence="12">
    <location>
        <position position="315"/>
    </location>
    <ligand>
        <name>K(+)</name>
        <dbReference type="ChEBI" id="CHEBI:29103"/>
    </ligand>
</feature>
<feature type="transmembrane region" description="Helical" evidence="13">
    <location>
        <begin position="36"/>
        <end position="58"/>
    </location>
</feature>
<keyword evidence="12" id="KW-0479">Metal-binding</keyword>
<dbReference type="OrthoDB" id="9810952at2"/>
<dbReference type="PANTHER" id="PTHR32024:SF2">
    <property type="entry name" value="TRK SYSTEM POTASSIUM UPTAKE PROTEIN TRKG-RELATED"/>
    <property type="match status" value="1"/>
</dbReference>
<dbReference type="Pfam" id="PF02386">
    <property type="entry name" value="TrkH"/>
    <property type="match status" value="1"/>
</dbReference>
<comment type="subcellular location">
    <subcellularLocation>
        <location evidence="1">Cell inner membrane</location>
        <topology evidence="1">Multi-pass membrane protein</topology>
    </subcellularLocation>
</comment>
<reference evidence="14 15" key="1">
    <citation type="submission" date="2019-03" db="EMBL/GenBank/DDBJ databases">
        <title>Genomic Encyclopedia of Archaeal and Bacterial Type Strains, Phase II (KMG-II): from individual species to whole genera.</title>
        <authorList>
            <person name="Goeker M."/>
        </authorList>
    </citation>
    <scope>NUCLEOTIDE SEQUENCE [LARGE SCALE GENOMIC DNA]</scope>
    <source>
        <strain evidence="14 15">RL-C</strain>
    </source>
</reference>
<evidence type="ECO:0000256" key="2">
    <source>
        <dbReference type="ARBA" id="ARBA00009137"/>
    </source>
</evidence>
<evidence type="ECO:0000256" key="8">
    <source>
        <dbReference type="ARBA" id="ARBA00022958"/>
    </source>
</evidence>
<keyword evidence="15" id="KW-1185">Reference proteome</keyword>
<evidence type="ECO:0000256" key="4">
    <source>
        <dbReference type="ARBA" id="ARBA00022475"/>
    </source>
</evidence>
<keyword evidence="10" id="KW-0406">Ion transport</keyword>
<feature type="binding site" evidence="12">
    <location>
        <position position="432"/>
    </location>
    <ligand>
        <name>K(+)</name>
        <dbReference type="ChEBI" id="CHEBI:29103"/>
    </ligand>
</feature>
<keyword evidence="8 12" id="KW-0630">Potassium</keyword>
<keyword evidence="9 13" id="KW-1133">Transmembrane helix</keyword>
<name>A0A4R2EPR2_9BACT</name>
<evidence type="ECO:0000256" key="1">
    <source>
        <dbReference type="ARBA" id="ARBA00004429"/>
    </source>
</evidence>
<organism evidence="14 15">
    <name type="scientific">Acetobacteroides hydrogenigenes</name>
    <dbReference type="NCBI Taxonomy" id="979970"/>
    <lineage>
        <taxon>Bacteria</taxon>
        <taxon>Pseudomonadati</taxon>
        <taxon>Bacteroidota</taxon>
        <taxon>Bacteroidia</taxon>
        <taxon>Bacteroidales</taxon>
        <taxon>Rikenellaceae</taxon>
        <taxon>Acetobacteroides</taxon>
    </lineage>
</organism>
<evidence type="ECO:0000256" key="13">
    <source>
        <dbReference type="SAM" id="Phobius"/>
    </source>
</evidence>
<gene>
    <name evidence="14" type="ORF">CLV25_106146</name>
</gene>
<dbReference type="PANTHER" id="PTHR32024">
    <property type="entry name" value="TRK SYSTEM POTASSIUM UPTAKE PROTEIN TRKG-RELATED"/>
    <property type="match status" value="1"/>
</dbReference>
<dbReference type="GO" id="GO:0046872">
    <property type="term" value="F:metal ion binding"/>
    <property type="evidence" value="ECO:0007669"/>
    <property type="project" value="UniProtKB-KW"/>
</dbReference>
<feature type="transmembrane region" description="Helical" evidence="13">
    <location>
        <begin position="271"/>
        <end position="292"/>
    </location>
</feature>
<feature type="transmembrane region" description="Helical" evidence="13">
    <location>
        <begin position="453"/>
        <end position="476"/>
    </location>
</feature>
<dbReference type="InterPro" id="IPR004772">
    <property type="entry name" value="TrkH"/>
</dbReference>
<evidence type="ECO:0000256" key="11">
    <source>
        <dbReference type="ARBA" id="ARBA00023136"/>
    </source>
</evidence>
<evidence type="ECO:0000256" key="10">
    <source>
        <dbReference type="ARBA" id="ARBA00023065"/>
    </source>
</evidence>
<dbReference type="Proteomes" id="UP000294830">
    <property type="component" value="Unassembled WGS sequence"/>
</dbReference>
<dbReference type="EMBL" id="SLWB01000006">
    <property type="protein sequence ID" value="TCN68564.1"/>
    <property type="molecule type" value="Genomic_DNA"/>
</dbReference>
<dbReference type="AlphaFoldDB" id="A0A4R2EPR2"/>
<dbReference type="GO" id="GO:0015379">
    <property type="term" value="F:potassium:chloride symporter activity"/>
    <property type="evidence" value="ECO:0007669"/>
    <property type="project" value="InterPro"/>
</dbReference>
<protein>
    <submittedName>
        <fullName evidence="14">Trk system potassium uptake protein TrkH</fullName>
    </submittedName>
</protein>
<keyword evidence="7 13" id="KW-0812">Transmembrane</keyword>
<accession>A0A4R2EPR2</accession>
<feature type="transmembrane region" description="Helical" evidence="13">
    <location>
        <begin position="178"/>
        <end position="201"/>
    </location>
</feature>
<keyword evidence="11 13" id="KW-0472">Membrane</keyword>
<feature type="transmembrane region" description="Helical" evidence="13">
    <location>
        <begin position="324"/>
        <end position="344"/>
    </location>
</feature>
<feature type="binding site" evidence="12">
    <location>
        <position position="431"/>
    </location>
    <ligand>
        <name>K(+)</name>
        <dbReference type="ChEBI" id="CHEBI:29103"/>
    </ligand>
</feature>
<feature type="binding site" evidence="12">
    <location>
        <position position="110"/>
    </location>
    <ligand>
        <name>K(+)</name>
        <dbReference type="ChEBI" id="CHEBI:29103"/>
    </ligand>
</feature>
<evidence type="ECO:0000256" key="7">
    <source>
        <dbReference type="ARBA" id="ARBA00022692"/>
    </source>
</evidence>
<feature type="binding site" evidence="12">
    <location>
        <position position="111"/>
    </location>
    <ligand>
        <name>K(+)</name>
        <dbReference type="ChEBI" id="CHEBI:29103"/>
    </ligand>
</feature>
<evidence type="ECO:0000256" key="6">
    <source>
        <dbReference type="ARBA" id="ARBA00022538"/>
    </source>
</evidence>
<proteinExistence type="inferred from homology"/>
<comment type="similarity">
    <text evidence="2">Belongs to the TrkH potassium transport family.</text>
</comment>
<evidence type="ECO:0000256" key="3">
    <source>
        <dbReference type="ARBA" id="ARBA00022448"/>
    </source>
</evidence>
<feature type="transmembrane region" description="Helical" evidence="13">
    <location>
        <begin position="70"/>
        <end position="91"/>
    </location>
</feature>